<dbReference type="PANTHER" id="PTHR30537:SF3">
    <property type="entry name" value="TRANSCRIPTIONAL REGULATORY PROTEIN"/>
    <property type="match status" value="1"/>
</dbReference>
<dbReference type="AlphaFoldDB" id="A0A7H1MBT9"/>
<name>A0A7H1MBT9_9NEIS</name>
<dbReference type="GO" id="GO:0003700">
    <property type="term" value="F:DNA-binding transcription factor activity"/>
    <property type="evidence" value="ECO:0007669"/>
    <property type="project" value="InterPro"/>
</dbReference>
<feature type="domain" description="HTH lysR-type" evidence="5">
    <location>
        <begin position="4"/>
        <end position="61"/>
    </location>
</feature>
<evidence type="ECO:0000313" key="6">
    <source>
        <dbReference type="EMBL" id="QNT59104.1"/>
    </source>
</evidence>
<dbReference type="InterPro" id="IPR058163">
    <property type="entry name" value="LysR-type_TF_proteobact-type"/>
</dbReference>
<organism evidence="6 7">
    <name type="scientific">Neisseria musculi</name>
    <dbReference type="NCBI Taxonomy" id="1815583"/>
    <lineage>
        <taxon>Bacteria</taxon>
        <taxon>Pseudomonadati</taxon>
        <taxon>Pseudomonadota</taxon>
        <taxon>Betaproteobacteria</taxon>
        <taxon>Neisseriales</taxon>
        <taxon>Neisseriaceae</taxon>
        <taxon>Neisseria</taxon>
    </lineage>
</organism>
<sequence>MGNVDLNDIRLFVAVVQAGSFSKAADLANIPKSRLSRRISRLEAGLGTALMDRSRRGVLLNEVGEQFYLRAQQMMQAAEAAVNGVQGRLDTPGGLLRISVSTEVGRGFLMLHLAEYMRRYPDVVLEVEINNKKVNMIQDGIDISLRLSLPEDGNVVARKLTDIELGLFAAESYLQRAGCPESPHELHGHTLLNKYDGPEWRFVCRQHCVHIQGSCKLSSNDANLLGQMVSDGIGIALLPCFDNMLRSGGWVRLLPQWRVDTVPLYLVYYKNRGSTPNVASMVDFLLEKSGRR</sequence>
<keyword evidence="7" id="KW-1185">Reference proteome</keyword>
<dbReference type="Proteomes" id="UP000516412">
    <property type="component" value="Chromosome"/>
</dbReference>
<dbReference type="InterPro" id="IPR000847">
    <property type="entry name" value="LysR_HTH_N"/>
</dbReference>
<dbReference type="InterPro" id="IPR005119">
    <property type="entry name" value="LysR_subst-bd"/>
</dbReference>
<keyword evidence="3" id="KW-0238">DNA-binding</keyword>
<evidence type="ECO:0000256" key="3">
    <source>
        <dbReference type="ARBA" id="ARBA00023125"/>
    </source>
</evidence>
<accession>A0A7H1MBT9</accession>
<evidence type="ECO:0000259" key="5">
    <source>
        <dbReference type="PROSITE" id="PS50931"/>
    </source>
</evidence>
<dbReference type="EMBL" id="CP060414">
    <property type="protein sequence ID" value="QNT59104.1"/>
    <property type="molecule type" value="Genomic_DNA"/>
</dbReference>
<dbReference type="KEGG" id="nmus:H7A79_1212"/>
<dbReference type="FunFam" id="1.10.10.10:FF:000001">
    <property type="entry name" value="LysR family transcriptional regulator"/>
    <property type="match status" value="1"/>
</dbReference>
<evidence type="ECO:0000313" key="7">
    <source>
        <dbReference type="Proteomes" id="UP000516412"/>
    </source>
</evidence>
<evidence type="ECO:0000256" key="4">
    <source>
        <dbReference type="ARBA" id="ARBA00023163"/>
    </source>
</evidence>
<proteinExistence type="inferred from homology"/>
<keyword evidence="2" id="KW-0805">Transcription regulation</keyword>
<dbReference type="PROSITE" id="PS50931">
    <property type="entry name" value="HTH_LYSR"/>
    <property type="match status" value="1"/>
</dbReference>
<dbReference type="PANTHER" id="PTHR30537">
    <property type="entry name" value="HTH-TYPE TRANSCRIPTIONAL REGULATOR"/>
    <property type="match status" value="1"/>
</dbReference>
<dbReference type="InterPro" id="IPR036388">
    <property type="entry name" value="WH-like_DNA-bd_sf"/>
</dbReference>
<evidence type="ECO:0000256" key="2">
    <source>
        <dbReference type="ARBA" id="ARBA00023015"/>
    </source>
</evidence>
<dbReference type="GO" id="GO:0043565">
    <property type="term" value="F:sequence-specific DNA binding"/>
    <property type="evidence" value="ECO:0007669"/>
    <property type="project" value="TreeGrafter"/>
</dbReference>
<dbReference type="Gene3D" id="3.40.190.290">
    <property type="match status" value="1"/>
</dbReference>
<dbReference type="Gene3D" id="1.10.10.10">
    <property type="entry name" value="Winged helix-like DNA-binding domain superfamily/Winged helix DNA-binding domain"/>
    <property type="match status" value="1"/>
</dbReference>
<comment type="similarity">
    <text evidence="1">Belongs to the LysR transcriptional regulatory family.</text>
</comment>
<keyword evidence="4" id="KW-0804">Transcription</keyword>
<protein>
    <submittedName>
        <fullName evidence="6">Bacterial regulatory helix-turn-helix lysR family protein</fullName>
    </submittedName>
</protein>
<dbReference type="RefSeq" id="WP_187001444.1">
    <property type="nucleotide sequence ID" value="NZ_CP060414.2"/>
</dbReference>
<dbReference type="SUPFAM" id="SSF53850">
    <property type="entry name" value="Periplasmic binding protein-like II"/>
    <property type="match status" value="1"/>
</dbReference>
<reference evidence="6" key="1">
    <citation type="submission" date="2024-06" db="EMBL/GenBank/DDBJ databases">
        <title>Complete Genome Sequence of mouse commensal type strain Neisseria musculi.</title>
        <authorList>
            <person name="Thapa E."/>
            <person name="Aluvathingal J."/>
            <person name="Nadendla S."/>
            <person name="Mehta A."/>
            <person name="Tettelin H."/>
            <person name="Weyand N.J."/>
        </authorList>
    </citation>
    <scope>NUCLEOTIDE SEQUENCE</scope>
    <source>
        <strain evidence="6">NW831</strain>
    </source>
</reference>
<evidence type="ECO:0000256" key="1">
    <source>
        <dbReference type="ARBA" id="ARBA00009437"/>
    </source>
</evidence>
<dbReference type="InterPro" id="IPR036390">
    <property type="entry name" value="WH_DNA-bd_sf"/>
</dbReference>
<dbReference type="CDD" id="cd08422">
    <property type="entry name" value="PBP2_CrgA_like"/>
    <property type="match status" value="1"/>
</dbReference>
<gene>
    <name evidence="6" type="ORF">H7A79_1212</name>
</gene>
<dbReference type="Pfam" id="PF03466">
    <property type="entry name" value="LysR_substrate"/>
    <property type="match status" value="1"/>
</dbReference>
<dbReference type="Pfam" id="PF00126">
    <property type="entry name" value="HTH_1"/>
    <property type="match status" value="1"/>
</dbReference>
<dbReference type="GO" id="GO:0006351">
    <property type="term" value="P:DNA-templated transcription"/>
    <property type="evidence" value="ECO:0007669"/>
    <property type="project" value="TreeGrafter"/>
</dbReference>
<dbReference type="SUPFAM" id="SSF46785">
    <property type="entry name" value="Winged helix' DNA-binding domain"/>
    <property type="match status" value="1"/>
</dbReference>